<evidence type="ECO:0000313" key="2">
    <source>
        <dbReference type="EMBL" id="MDU0353511.1"/>
    </source>
</evidence>
<dbReference type="Pfam" id="PF06439">
    <property type="entry name" value="3keto-disac_hyd"/>
    <property type="match status" value="1"/>
</dbReference>
<feature type="domain" description="3-keto-alpha-glucoside-1,2-lyase/3-keto-2-hydroxy-glucal hydratase" evidence="1">
    <location>
        <begin position="9"/>
        <end position="120"/>
    </location>
</feature>
<dbReference type="EMBL" id="JAWDIO010000002">
    <property type="protein sequence ID" value="MDU0353511.1"/>
    <property type="molecule type" value="Genomic_DNA"/>
</dbReference>
<accession>A0ABU3SU27</accession>
<dbReference type="RefSeq" id="WP_316025178.1">
    <property type="nucleotide sequence ID" value="NZ_JAWDIO010000002.1"/>
</dbReference>
<sequence>MQYLADLGDGKRTTGNMCSPGTNIVYQGKVFPGHCLKSNHKALPKEQWVTAELIVQGEQVTQLINGKVVLTYSNPTIDGKDRTIKGQDAEFKQGGKQLTSGYVALQSEGQPIEFKNVKIKNLD</sequence>
<dbReference type="InterPro" id="IPR010496">
    <property type="entry name" value="AL/BT2_dom"/>
</dbReference>
<evidence type="ECO:0000259" key="1">
    <source>
        <dbReference type="Pfam" id="PF06439"/>
    </source>
</evidence>
<keyword evidence="3" id="KW-1185">Reference proteome</keyword>
<organism evidence="2 3">
    <name type="scientific">Paraglaciecola aquimarina</name>
    <dbReference type="NCBI Taxonomy" id="1235557"/>
    <lineage>
        <taxon>Bacteria</taxon>
        <taxon>Pseudomonadati</taxon>
        <taxon>Pseudomonadota</taxon>
        <taxon>Gammaproteobacteria</taxon>
        <taxon>Alteromonadales</taxon>
        <taxon>Alteromonadaceae</taxon>
        <taxon>Paraglaciecola</taxon>
    </lineage>
</organism>
<comment type="caution">
    <text evidence="2">The sequence shown here is derived from an EMBL/GenBank/DDBJ whole genome shotgun (WGS) entry which is preliminary data.</text>
</comment>
<reference evidence="2 3" key="1">
    <citation type="submission" date="2023-10" db="EMBL/GenBank/DDBJ databases">
        <title>Glaciecola aquimarina strain GGW-M5 nov., isolated from a coastal seawater.</title>
        <authorList>
            <person name="Bayburt H."/>
            <person name="Kim J.M."/>
            <person name="Choi B.J."/>
            <person name="Jeon C.O."/>
        </authorList>
    </citation>
    <scope>NUCLEOTIDE SEQUENCE [LARGE SCALE GENOMIC DNA]</scope>
    <source>
        <strain evidence="2 3">KCTC 32108</strain>
    </source>
</reference>
<gene>
    <name evidence="2" type="ORF">RS130_05835</name>
</gene>
<evidence type="ECO:0000313" key="3">
    <source>
        <dbReference type="Proteomes" id="UP001247805"/>
    </source>
</evidence>
<name>A0ABU3SU27_9ALTE</name>
<proteinExistence type="predicted"/>
<dbReference type="Gene3D" id="2.60.120.560">
    <property type="entry name" value="Exo-inulinase, domain 1"/>
    <property type="match status" value="1"/>
</dbReference>
<protein>
    <submittedName>
        <fullName evidence="2">DUF1080 domain-containing protein</fullName>
    </submittedName>
</protein>
<dbReference type="Proteomes" id="UP001247805">
    <property type="component" value="Unassembled WGS sequence"/>
</dbReference>